<evidence type="ECO:0000313" key="1">
    <source>
        <dbReference type="EMBL" id="CAF3810996.1"/>
    </source>
</evidence>
<comment type="caution">
    <text evidence="1">The sequence shown here is derived from an EMBL/GenBank/DDBJ whole genome shotgun (WGS) entry which is preliminary data.</text>
</comment>
<reference evidence="1" key="1">
    <citation type="submission" date="2021-02" db="EMBL/GenBank/DDBJ databases">
        <authorList>
            <person name="Nowell W R."/>
        </authorList>
    </citation>
    <scope>NUCLEOTIDE SEQUENCE</scope>
</reference>
<proteinExistence type="predicted"/>
<name>A0A819C2U3_9BILA</name>
<evidence type="ECO:0000313" key="2">
    <source>
        <dbReference type="Proteomes" id="UP000663823"/>
    </source>
</evidence>
<accession>A0A819C2U3</accession>
<dbReference type="EMBL" id="CAJOAX010002661">
    <property type="protein sequence ID" value="CAF3810996.1"/>
    <property type="molecule type" value="Genomic_DNA"/>
</dbReference>
<feature type="non-terminal residue" evidence="1">
    <location>
        <position position="15"/>
    </location>
</feature>
<dbReference type="Proteomes" id="UP000663823">
    <property type="component" value="Unassembled WGS sequence"/>
</dbReference>
<protein>
    <submittedName>
        <fullName evidence="1">Uncharacterized protein</fullName>
    </submittedName>
</protein>
<gene>
    <name evidence="1" type="ORF">OTI717_LOCUS18826</name>
</gene>
<organism evidence="1 2">
    <name type="scientific">Rotaria sordida</name>
    <dbReference type="NCBI Taxonomy" id="392033"/>
    <lineage>
        <taxon>Eukaryota</taxon>
        <taxon>Metazoa</taxon>
        <taxon>Spiralia</taxon>
        <taxon>Gnathifera</taxon>
        <taxon>Rotifera</taxon>
        <taxon>Eurotatoria</taxon>
        <taxon>Bdelloidea</taxon>
        <taxon>Philodinida</taxon>
        <taxon>Philodinidae</taxon>
        <taxon>Rotaria</taxon>
    </lineage>
</organism>
<sequence>MIDEELIEQQMHWKA</sequence>